<proteinExistence type="inferred from homology"/>
<keyword evidence="5 6" id="KW-0472">Membrane</keyword>
<evidence type="ECO:0000256" key="3">
    <source>
        <dbReference type="ARBA" id="ARBA00022692"/>
    </source>
</evidence>
<organism evidence="8 9">
    <name type="scientific">Brachionus plicatilis</name>
    <name type="common">Marine rotifer</name>
    <name type="synonym">Brachionus muelleri</name>
    <dbReference type="NCBI Taxonomy" id="10195"/>
    <lineage>
        <taxon>Eukaryota</taxon>
        <taxon>Metazoa</taxon>
        <taxon>Spiralia</taxon>
        <taxon>Gnathifera</taxon>
        <taxon>Rotifera</taxon>
        <taxon>Eurotatoria</taxon>
        <taxon>Monogononta</taxon>
        <taxon>Pseudotrocha</taxon>
        <taxon>Ploima</taxon>
        <taxon>Brachionidae</taxon>
        <taxon>Brachionus</taxon>
    </lineage>
</organism>
<gene>
    <name evidence="8" type="ORF">BpHYR1_002170</name>
</gene>
<reference evidence="8 9" key="1">
    <citation type="journal article" date="2018" name="Sci. Rep.">
        <title>Genomic signatures of local adaptation to the degree of environmental predictability in rotifers.</title>
        <authorList>
            <person name="Franch-Gras L."/>
            <person name="Hahn C."/>
            <person name="Garcia-Roger E.M."/>
            <person name="Carmona M.J."/>
            <person name="Serra M."/>
            <person name="Gomez A."/>
        </authorList>
    </citation>
    <scope>NUCLEOTIDE SEQUENCE [LARGE SCALE GENOMIC DNA]</scope>
    <source>
        <strain evidence="8">HYR1</strain>
    </source>
</reference>
<dbReference type="OrthoDB" id="8907274at2759"/>
<feature type="transmembrane region" description="Helical" evidence="6">
    <location>
        <begin position="9"/>
        <end position="33"/>
    </location>
</feature>
<dbReference type="SMART" id="SM00014">
    <property type="entry name" value="acidPPc"/>
    <property type="match status" value="1"/>
</dbReference>
<sequence length="312" mass="36382">MDPIHLNKILYDIVLLIIMFVAFIIFKYVVVPFQTGFYCDDYSINMEFKESTVSNSVLIVLILPVPFLFMIITEIFRTAYMKFKHSKLSLHNKYRIIIKKDRIIHLNEQFGNLLINFGAYSFGLLCNLIITLIGKKTIGRLRPNFLSVCKPSINPYKELCNTQVTGRTFLIPGFHFDCLEIDMNKINESRKSFPSGHSSSSFYAMIFLILYVHKFWNKRNLGFVPQFFQFLMFTTAWYVALSRVTDNKHHPTDVLAGSILGTLLAGFTFYYLNLFYRRYNFRLKYDASNDGLKKIDFVESSNLRNSNGIKQV</sequence>
<feature type="transmembrane region" description="Helical" evidence="6">
    <location>
        <begin position="53"/>
        <end position="76"/>
    </location>
</feature>
<dbReference type="InterPro" id="IPR043216">
    <property type="entry name" value="PAP-like"/>
</dbReference>
<feature type="transmembrane region" description="Helical" evidence="6">
    <location>
        <begin position="223"/>
        <end position="242"/>
    </location>
</feature>
<evidence type="ECO:0000259" key="7">
    <source>
        <dbReference type="SMART" id="SM00014"/>
    </source>
</evidence>
<dbReference type="STRING" id="10195.A0A3M7Q975"/>
<dbReference type="EMBL" id="REGN01006892">
    <property type="protein sequence ID" value="RNA07950.1"/>
    <property type="molecule type" value="Genomic_DNA"/>
</dbReference>
<dbReference type="GO" id="GO:0046839">
    <property type="term" value="P:phospholipid dephosphorylation"/>
    <property type="evidence" value="ECO:0007669"/>
    <property type="project" value="TreeGrafter"/>
</dbReference>
<dbReference type="GO" id="GO:0006644">
    <property type="term" value="P:phospholipid metabolic process"/>
    <property type="evidence" value="ECO:0007669"/>
    <property type="project" value="InterPro"/>
</dbReference>
<keyword evidence="9" id="KW-1185">Reference proteome</keyword>
<dbReference type="InterPro" id="IPR000326">
    <property type="entry name" value="PAP2/HPO"/>
</dbReference>
<comment type="similarity">
    <text evidence="2">Belongs to the PA-phosphatase related phosphoesterase family.</text>
</comment>
<evidence type="ECO:0000256" key="1">
    <source>
        <dbReference type="ARBA" id="ARBA00004141"/>
    </source>
</evidence>
<dbReference type="GO" id="GO:0007165">
    <property type="term" value="P:signal transduction"/>
    <property type="evidence" value="ECO:0007669"/>
    <property type="project" value="TreeGrafter"/>
</dbReference>
<evidence type="ECO:0000313" key="9">
    <source>
        <dbReference type="Proteomes" id="UP000276133"/>
    </source>
</evidence>
<evidence type="ECO:0000313" key="8">
    <source>
        <dbReference type="EMBL" id="RNA07950.1"/>
    </source>
</evidence>
<accession>A0A3M7Q975</accession>
<dbReference type="InterPro" id="IPR036938">
    <property type="entry name" value="PAP2/HPO_sf"/>
</dbReference>
<feature type="transmembrane region" description="Helical" evidence="6">
    <location>
        <begin position="110"/>
        <end position="133"/>
    </location>
</feature>
<dbReference type="PANTHER" id="PTHR10165">
    <property type="entry name" value="LIPID PHOSPHATE PHOSPHATASE"/>
    <property type="match status" value="1"/>
</dbReference>
<dbReference type="Gene3D" id="1.20.144.10">
    <property type="entry name" value="Phosphatidic acid phosphatase type 2/haloperoxidase"/>
    <property type="match status" value="1"/>
</dbReference>
<dbReference type="AlphaFoldDB" id="A0A3M7Q975"/>
<evidence type="ECO:0000256" key="5">
    <source>
        <dbReference type="ARBA" id="ARBA00023136"/>
    </source>
</evidence>
<evidence type="ECO:0000256" key="6">
    <source>
        <dbReference type="SAM" id="Phobius"/>
    </source>
</evidence>
<dbReference type="SUPFAM" id="SSF48317">
    <property type="entry name" value="Acid phosphatase/Vanadium-dependent haloperoxidase"/>
    <property type="match status" value="1"/>
</dbReference>
<name>A0A3M7Q975_BRAPC</name>
<feature type="transmembrane region" description="Helical" evidence="6">
    <location>
        <begin position="200"/>
        <end position="216"/>
    </location>
</feature>
<evidence type="ECO:0000256" key="4">
    <source>
        <dbReference type="ARBA" id="ARBA00022989"/>
    </source>
</evidence>
<dbReference type="GO" id="GO:0005886">
    <property type="term" value="C:plasma membrane"/>
    <property type="evidence" value="ECO:0007669"/>
    <property type="project" value="TreeGrafter"/>
</dbReference>
<keyword evidence="3 6" id="KW-0812">Transmembrane</keyword>
<keyword evidence="4 6" id="KW-1133">Transmembrane helix</keyword>
<dbReference type="PANTHER" id="PTHR10165:SF103">
    <property type="entry name" value="PHOSPHOLIPID PHOSPHATASE HOMOLOG 1.2 HOMOLOG"/>
    <property type="match status" value="1"/>
</dbReference>
<comment type="caution">
    <text evidence="8">The sequence shown here is derived from an EMBL/GenBank/DDBJ whole genome shotgun (WGS) entry which is preliminary data.</text>
</comment>
<feature type="transmembrane region" description="Helical" evidence="6">
    <location>
        <begin position="254"/>
        <end position="276"/>
    </location>
</feature>
<dbReference type="Proteomes" id="UP000276133">
    <property type="component" value="Unassembled WGS sequence"/>
</dbReference>
<feature type="domain" description="Phosphatidic acid phosphatase type 2/haloperoxidase" evidence="7">
    <location>
        <begin position="117"/>
        <end position="269"/>
    </location>
</feature>
<dbReference type="GO" id="GO:0008195">
    <property type="term" value="F:phosphatidate phosphatase activity"/>
    <property type="evidence" value="ECO:0007669"/>
    <property type="project" value="TreeGrafter"/>
</dbReference>
<evidence type="ECO:0000256" key="2">
    <source>
        <dbReference type="ARBA" id="ARBA00008816"/>
    </source>
</evidence>
<dbReference type="Pfam" id="PF01569">
    <property type="entry name" value="PAP2"/>
    <property type="match status" value="1"/>
</dbReference>
<comment type="subcellular location">
    <subcellularLocation>
        <location evidence="1">Membrane</location>
        <topology evidence="1">Multi-pass membrane protein</topology>
    </subcellularLocation>
</comment>
<protein>
    <submittedName>
        <fullName evidence="8">Phosphatidate phosphatase</fullName>
    </submittedName>
</protein>